<evidence type="ECO:0000256" key="6">
    <source>
        <dbReference type="ARBA" id="ARBA00023136"/>
    </source>
</evidence>
<organism evidence="10 11">
    <name type="scientific">Nocardiopsis mwathae</name>
    <dbReference type="NCBI Taxonomy" id="1472723"/>
    <lineage>
        <taxon>Bacteria</taxon>
        <taxon>Bacillati</taxon>
        <taxon>Actinomycetota</taxon>
        <taxon>Actinomycetes</taxon>
        <taxon>Streptosporangiales</taxon>
        <taxon>Nocardiopsidaceae</taxon>
        <taxon>Nocardiopsis</taxon>
    </lineage>
</organism>
<dbReference type="AlphaFoldDB" id="A0A7W9YJU9"/>
<evidence type="ECO:0000256" key="7">
    <source>
        <dbReference type="SAM" id="MobiDB-lite"/>
    </source>
</evidence>
<dbReference type="InterPro" id="IPR027417">
    <property type="entry name" value="P-loop_NTPase"/>
</dbReference>
<feature type="transmembrane region" description="Helical" evidence="8">
    <location>
        <begin position="21"/>
        <end position="42"/>
    </location>
</feature>
<keyword evidence="4 8" id="KW-0812">Transmembrane</keyword>
<dbReference type="SUPFAM" id="SSF52540">
    <property type="entry name" value="P-loop containing nucleoside triphosphate hydrolases"/>
    <property type="match status" value="1"/>
</dbReference>
<dbReference type="InterPro" id="IPR050445">
    <property type="entry name" value="Bact_polysacc_biosynth/exp"/>
</dbReference>
<evidence type="ECO:0000256" key="4">
    <source>
        <dbReference type="ARBA" id="ARBA00022692"/>
    </source>
</evidence>
<sequence length="544" mass="56162">MQTAASEPELSDYLALLRRRWRVVVAAALAGLVLAAVALVLAPKTYTATTSVQVRPTGLAELTGERIGRTNGEVNLDTEAQVVRSIRVADAAARLLGTDEDPVRLRERVDVTVPPNSSVLDIDYSAGSPTAARAGSAAFADAYLAHRRDEVTDRIDGRLAALRARAEDRYETLEDLAAATTSGKDATRARAESRIVSVQDEISDLNGEITPLSSLRDSMEPGQVISPASAPESATAPRVPVWLAGGLMLGLLAGLSLAHLGERRDPRLHHTRDVRRCTPTPVLLDLADDLPGGAPAGLSGLLPPAGRGGQRVNSLALTLGARSAVGGRLVLVPGVSTGPSAMFVAANLAAALARMNTDVLLVCADPDGTAAQGLLELPTGPGLAEALAAGADPGRMEYRPGRLPGLRVLRFGERDAVDLLQCASMTHLLRTLRTDAECVVVATAPLAERADAQAMAAVCDTVLPVVDLGRTGAAELAAALRVFAALDADLPGLVTVRAEDTAAAAAGRTPGPAGAAGDPDRPAETPPGDVSAEDRSSAAPSLRN</sequence>
<evidence type="ECO:0000256" key="1">
    <source>
        <dbReference type="ARBA" id="ARBA00004651"/>
    </source>
</evidence>
<keyword evidence="6 8" id="KW-0472">Membrane</keyword>
<keyword evidence="11" id="KW-1185">Reference proteome</keyword>
<reference evidence="10 11" key="1">
    <citation type="submission" date="2020-08" db="EMBL/GenBank/DDBJ databases">
        <title>Sequencing the genomes of 1000 actinobacteria strains.</title>
        <authorList>
            <person name="Klenk H.-P."/>
        </authorList>
    </citation>
    <scope>NUCLEOTIDE SEQUENCE [LARGE SCALE GENOMIC DNA]</scope>
    <source>
        <strain evidence="10 11">DSM 46659</strain>
    </source>
</reference>
<evidence type="ECO:0000256" key="3">
    <source>
        <dbReference type="ARBA" id="ARBA00022475"/>
    </source>
</evidence>
<comment type="caution">
    <text evidence="10">The sequence shown here is derived from an EMBL/GenBank/DDBJ whole genome shotgun (WGS) entry which is preliminary data.</text>
</comment>
<keyword evidence="5 8" id="KW-1133">Transmembrane helix</keyword>
<dbReference type="PANTHER" id="PTHR32309">
    <property type="entry name" value="TYROSINE-PROTEIN KINASE"/>
    <property type="match status" value="1"/>
</dbReference>
<dbReference type="GO" id="GO:0005886">
    <property type="term" value="C:plasma membrane"/>
    <property type="evidence" value="ECO:0007669"/>
    <property type="project" value="UniProtKB-SubCell"/>
</dbReference>
<keyword evidence="3" id="KW-1003">Cell membrane</keyword>
<dbReference type="Pfam" id="PF02706">
    <property type="entry name" value="Wzz"/>
    <property type="match status" value="1"/>
</dbReference>
<dbReference type="PANTHER" id="PTHR32309:SF31">
    <property type="entry name" value="CAPSULAR EXOPOLYSACCHARIDE FAMILY"/>
    <property type="match status" value="1"/>
</dbReference>
<evidence type="ECO:0000313" key="10">
    <source>
        <dbReference type="EMBL" id="MBB6173498.1"/>
    </source>
</evidence>
<dbReference type="Proteomes" id="UP000546642">
    <property type="component" value="Unassembled WGS sequence"/>
</dbReference>
<evidence type="ECO:0000259" key="9">
    <source>
        <dbReference type="Pfam" id="PF02706"/>
    </source>
</evidence>
<evidence type="ECO:0000256" key="2">
    <source>
        <dbReference type="ARBA" id="ARBA00006683"/>
    </source>
</evidence>
<dbReference type="InterPro" id="IPR003856">
    <property type="entry name" value="LPS_length_determ_N"/>
</dbReference>
<evidence type="ECO:0000313" key="11">
    <source>
        <dbReference type="Proteomes" id="UP000546642"/>
    </source>
</evidence>
<comment type="similarity">
    <text evidence="2">Belongs to the CpsC/CapA family.</text>
</comment>
<gene>
    <name evidence="10" type="ORF">HNR23_003558</name>
</gene>
<dbReference type="Gene3D" id="3.40.50.300">
    <property type="entry name" value="P-loop containing nucleotide triphosphate hydrolases"/>
    <property type="match status" value="1"/>
</dbReference>
<dbReference type="RefSeq" id="WP_184076925.1">
    <property type="nucleotide sequence ID" value="NZ_JACHDS010000001.1"/>
</dbReference>
<comment type="subcellular location">
    <subcellularLocation>
        <location evidence="1">Cell membrane</location>
        <topology evidence="1">Multi-pass membrane protein</topology>
    </subcellularLocation>
</comment>
<feature type="domain" description="Polysaccharide chain length determinant N-terminal" evidence="9">
    <location>
        <begin position="9"/>
        <end position="91"/>
    </location>
</feature>
<evidence type="ECO:0000256" key="8">
    <source>
        <dbReference type="SAM" id="Phobius"/>
    </source>
</evidence>
<feature type="region of interest" description="Disordered" evidence="7">
    <location>
        <begin position="503"/>
        <end position="544"/>
    </location>
</feature>
<name>A0A7W9YJU9_9ACTN</name>
<evidence type="ECO:0000256" key="5">
    <source>
        <dbReference type="ARBA" id="ARBA00022989"/>
    </source>
</evidence>
<proteinExistence type="inferred from homology"/>
<feature type="compositionally biased region" description="Low complexity" evidence="7">
    <location>
        <begin position="503"/>
        <end position="517"/>
    </location>
</feature>
<accession>A0A7W9YJU9</accession>
<protein>
    <submittedName>
        <fullName evidence="10">Capsular polysaccharide biosynthesis protein</fullName>
    </submittedName>
</protein>
<dbReference type="EMBL" id="JACHDS010000001">
    <property type="protein sequence ID" value="MBB6173498.1"/>
    <property type="molecule type" value="Genomic_DNA"/>
</dbReference>